<feature type="transmembrane region" description="Helical" evidence="2">
    <location>
        <begin position="7"/>
        <end position="28"/>
    </location>
</feature>
<organism evidence="3 4">
    <name type="scientific">Candidatus Caccoplasma merdipullorum</name>
    <dbReference type="NCBI Taxonomy" id="2840718"/>
    <lineage>
        <taxon>Bacteria</taxon>
        <taxon>Pseudomonadati</taxon>
        <taxon>Bacteroidota</taxon>
        <taxon>Bacteroidia</taxon>
        <taxon>Bacteroidales</taxon>
        <taxon>Bacteroidaceae</taxon>
        <taxon>Bacteroidaceae incertae sedis</taxon>
        <taxon>Candidatus Caccoplasma</taxon>
    </lineage>
</organism>
<sequence length="297" mass="34517">MKRKANIWVFISLGLCIILAVSLFFILAQRKEMNDIKTQIAIEEEKRNLEAEYANLAFEYDRFEGSKMLINNDSLINQLENEKLKVQRLQEELKTTKNIDAKRINELKKELATLRSVMRAYVIQIDSLNALNQKLTAENREVSNKYREATETATQLQKDKEELTQKVSLASKLDAIGISINTLNSKGKNTNRISKIEYIEVNFSIAKNVTAQPGERYVYLRIIKPDNDVLIKNRNDLFVYEDSEINYSAKKLVEYDSEETPVTLYWTVEEYLYPGVYRMELFADNEKIGEKSITLQK</sequence>
<evidence type="ECO:0000313" key="3">
    <source>
        <dbReference type="EMBL" id="MBO8437733.1"/>
    </source>
</evidence>
<evidence type="ECO:0008006" key="5">
    <source>
        <dbReference type="Google" id="ProtNLM"/>
    </source>
</evidence>
<dbReference type="AlphaFoldDB" id="A0A9D9E275"/>
<accession>A0A9D9E275</accession>
<dbReference type="EMBL" id="JADIMW010000025">
    <property type="protein sequence ID" value="MBO8437733.1"/>
    <property type="molecule type" value="Genomic_DNA"/>
</dbReference>
<proteinExistence type="predicted"/>
<feature type="coiled-coil region" evidence="1">
    <location>
        <begin position="26"/>
        <end position="173"/>
    </location>
</feature>
<keyword evidence="1" id="KW-0175">Coiled coil</keyword>
<keyword evidence="2" id="KW-0472">Membrane</keyword>
<gene>
    <name evidence="3" type="ORF">IAC54_02395</name>
</gene>
<comment type="caution">
    <text evidence="3">The sequence shown here is derived from an EMBL/GenBank/DDBJ whole genome shotgun (WGS) entry which is preliminary data.</text>
</comment>
<keyword evidence="2" id="KW-1133">Transmembrane helix</keyword>
<evidence type="ECO:0000256" key="1">
    <source>
        <dbReference type="SAM" id="Coils"/>
    </source>
</evidence>
<evidence type="ECO:0000313" key="4">
    <source>
        <dbReference type="Proteomes" id="UP000823636"/>
    </source>
</evidence>
<reference evidence="3" key="2">
    <citation type="journal article" date="2021" name="PeerJ">
        <title>Extensive microbial diversity within the chicken gut microbiome revealed by metagenomics and culture.</title>
        <authorList>
            <person name="Gilroy R."/>
            <person name="Ravi A."/>
            <person name="Getino M."/>
            <person name="Pursley I."/>
            <person name="Horton D.L."/>
            <person name="Alikhan N.F."/>
            <person name="Baker D."/>
            <person name="Gharbi K."/>
            <person name="Hall N."/>
            <person name="Watson M."/>
            <person name="Adriaenssens E.M."/>
            <person name="Foster-Nyarko E."/>
            <person name="Jarju S."/>
            <person name="Secka A."/>
            <person name="Antonio M."/>
            <person name="Oren A."/>
            <person name="Chaudhuri R.R."/>
            <person name="La Ragione R."/>
            <person name="Hildebrand F."/>
            <person name="Pallen M.J."/>
        </authorList>
    </citation>
    <scope>NUCLEOTIDE SEQUENCE</scope>
    <source>
        <strain evidence="3">G3-4614</strain>
    </source>
</reference>
<name>A0A9D9E275_9BACT</name>
<dbReference type="Proteomes" id="UP000823636">
    <property type="component" value="Unassembled WGS sequence"/>
</dbReference>
<reference evidence="3" key="1">
    <citation type="submission" date="2020-10" db="EMBL/GenBank/DDBJ databases">
        <authorList>
            <person name="Gilroy R."/>
        </authorList>
    </citation>
    <scope>NUCLEOTIDE SEQUENCE</scope>
    <source>
        <strain evidence="3">G3-4614</strain>
    </source>
</reference>
<protein>
    <recommendedName>
        <fullName evidence="5">Chromosome segregation protein SMC</fullName>
    </recommendedName>
</protein>
<evidence type="ECO:0000256" key="2">
    <source>
        <dbReference type="SAM" id="Phobius"/>
    </source>
</evidence>
<keyword evidence="2" id="KW-0812">Transmembrane</keyword>